<gene>
    <name evidence="2" type="ordered locus">Acid_3051</name>
</gene>
<accession>Q022S0</accession>
<evidence type="ECO:0000313" key="2">
    <source>
        <dbReference type="EMBL" id="ABJ84030.1"/>
    </source>
</evidence>
<protein>
    <submittedName>
        <fullName evidence="2">Uncharacterized protein</fullName>
    </submittedName>
</protein>
<dbReference type="KEGG" id="sus:Acid_3051"/>
<organism evidence="2">
    <name type="scientific">Solibacter usitatus (strain Ellin6076)</name>
    <dbReference type="NCBI Taxonomy" id="234267"/>
    <lineage>
        <taxon>Bacteria</taxon>
        <taxon>Pseudomonadati</taxon>
        <taxon>Acidobacteriota</taxon>
        <taxon>Terriglobia</taxon>
        <taxon>Bryobacterales</taxon>
        <taxon>Solibacteraceae</taxon>
        <taxon>Candidatus Solibacter</taxon>
    </lineage>
</organism>
<sequence precursor="true">MMTLAGTSFSPQFAFGAPKDRCLLSRAACLPSLAGPTAMREILVVLNFKRRVDAARNRDPLVICLYSCTGDPNPAPKNVQNTKRLRPYPQSAVLREL</sequence>
<dbReference type="AlphaFoldDB" id="Q022S0"/>
<dbReference type="EMBL" id="CP000473">
    <property type="protein sequence ID" value="ABJ84030.1"/>
    <property type="molecule type" value="Genomic_DNA"/>
</dbReference>
<reference evidence="2" key="1">
    <citation type="submission" date="2006-10" db="EMBL/GenBank/DDBJ databases">
        <title>Complete sequence of Solibacter usitatus Ellin6076.</title>
        <authorList>
            <consortium name="US DOE Joint Genome Institute"/>
            <person name="Copeland A."/>
            <person name="Lucas S."/>
            <person name="Lapidus A."/>
            <person name="Barry K."/>
            <person name="Detter J.C."/>
            <person name="Glavina del Rio T."/>
            <person name="Hammon N."/>
            <person name="Israni S."/>
            <person name="Dalin E."/>
            <person name="Tice H."/>
            <person name="Pitluck S."/>
            <person name="Thompson L.S."/>
            <person name="Brettin T."/>
            <person name="Bruce D."/>
            <person name="Han C."/>
            <person name="Tapia R."/>
            <person name="Gilna P."/>
            <person name="Schmutz J."/>
            <person name="Larimer F."/>
            <person name="Land M."/>
            <person name="Hauser L."/>
            <person name="Kyrpides N."/>
            <person name="Mikhailova N."/>
            <person name="Janssen P.H."/>
            <person name="Kuske C.R."/>
            <person name="Richardson P."/>
        </authorList>
    </citation>
    <scope>NUCLEOTIDE SEQUENCE</scope>
    <source>
        <strain evidence="2">Ellin6076</strain>
    </source>
</reference>
<dbReference type="InParanoid" id="Q022S0"/>
<dbReference type="STRING" id="234267.Acid_3051"/>
<feature type="region of interest" description="Disordered" evidence="1">
    <location>
        <begin position="75"/>
        <end position="97"/>
    </location>
</feature>
<proteinExistence type="predicted"/>
<dbReference type="HOGENOM" id="CLU_2345180_0_0_0"/>
<name>Q022S0_SOLUE</name>
<evidence type="ECO:0000256" key="1">
    <source>
        <dbReference type="SAM" id="MobiDB-lite"/>
    </source>
</evidence>